<keyword evidence="4" id="KW-0732">Signal</keyword>
<comment type="similarity">
    <text evidence="2">Belongs to the peptidase S1 family. CLIP subfamily.</text>
</comment>
<keyword evidence="3" id="KW-0812">Transmembrane</keyword>
<feature type="chain" id="PRO_5035216905" description="Peptidase S1 domain-containing protein" evidence="4">
    <location>
        <begin position="44"/>
        <end position="379"/>
    </location>
</feature>
<feature type="signal peptide" evidence="4">
    <location>
        <begin position="1"/>
        <end position="43"/>
    </location>
</feature>
<evidence type="ECO:0000259" key="5">
    <source>
        <dbReference type="PROSITE" id="PS50240"/>
    </source>
</evidence>
<dbReference type="GO" id="GO:0006508">
    <property type="term" value="P:proteolysis"/>
    <property type="evidence" value="ECO:0007669"/>
    <property type="project" value="InterPro"/>
</dbReference>
<evidence type="ECO:0000313" key="6">
    <source>
        <dbReference type="EnsemblMetazoa" id="XP_024084224.1"/>
    </source>
</evidence>
<dbReference type="InterPro" id="IPR009003">
    <property type="entry name" value="Peptidase_S1_PA"/>
</dbReference>
<keyword evidence="3" id="KW-1133">Transmembrane helix</keyword>
<feature type="domain" description="Peptidase S1" evidence="5">
    <location>
        <begin position="52"/>
        <end position="379"/>
    </location>
</feature>
<evidence type="ECO:0000256" key="4">
    <source>
        <dbReference type="SAM" id="SignalP"/>
    </source>
</evidence>
<organism evidence="6 7">
    <name type="scientific">Cimex lectularius</name>
    <name type="common">Bed bug</name>
    <name type="synonym">Acanthia lectularia</name>
    <dbReference type="NCBI Taxonomy" id="79782"/>
    <lineage>
        <taxon>Eukaryota</taxon>
        <taxon>Metazoa</taxon>
        <taxon>Ecdysozoa</taxon>
        <taxon>Arthropoda</taxon>
        <taxon>Hexapoda</taxon>
        <taxon>Insecta</taxon>
        <taxon>Pterygota</taxon>
        <taxon>Neoptera</taxon>
        <taxon>Paraneoptera</taxon>
        <taxon>Hemiptera</taxon>
        <taxon>Heteroptera</taxon>
        <taxon>Panheteroptera</taxon>
        <taxon>Cimicomorpha</taxon>
        <taxon>Cimicidae</taxon>
        <taxon>Cimex</taxon>
    </lineage>
</organism>
<evidence type="ECO:0000256" key="2">
    <source>
        <dbReference type="ARBA" id="ARBA00024195"/>
    </source>
</evidence>
<name>A0A8I6SM35_CIMLE</name>
<dbReference type="InterPro" id="IPR051487">
    <property type="entry name" value="Ser/Thr_Proteases_Immune/Dev"/>
</dbReference>
<dbReference type="Proteomes" id="UP000494040">
    <property type="component" value="Unassembled WGS sequence"/>
</dbReference>
<keyword evidence="1" id="KW-1015">Disulfide bond</keyword>
<dbReference type="EnsemblMetazoa" id="XM_024228456.1">
    <property type="protein sequence ID" value="XP_024084224.1"/>
    <property type="gene ID" value="LOC106672075"/>
</dbReference>
<dbReference type="PROSITE" id="PS50240">
    <property type="entry name" value="TRYPSIN_DOM"/>
    <property type="match status" value="1"/>
</dbReference>
<proteinExistence type="inferred from homology"/>
<evidence type="ECO:0000313" key="7">
    <source>
        <dbReference type="Proteomes" id="UP000494040"/>
    </source>
</evidence>
<reference evidence="6" key="1">
    <citation type="submission" date="2022-01" db="UniProtKB">
        <authorList>
            <consortium name="EnsemblMetazoa"/>
        </authorList>
    </citation>
    <scope>IDENTIFICATION</scope>
</reference>
<keyword evidence="7" id="KW-1185">Reference proteome</keyword>
<dbReference type="Gene3D" id="2.40.10.10">
    <property type="entry name" value="Trypsin-like serine proteases"/>
    <property type="match status" value="1"/>
</dbReference>
<keyword evidence="3" id="KW-0472">Membrane</keyword>
<dbReference type="AlphaFoldDB" id="A0A8I6SM35"/>
<evidence type="ECO:0000256" key="1">
    <source>
        <dbReference type="ARBA" id="ARBA00023157"/>
    </source>
</evidence>
<feature type="transmembrane region" description="Helical" evidence="3">
    <location>
        <begin position="356"/>
        <end position="377"/>
    </location>
</feature>
<sequence>MSKEWQEDRQDQPSPSRTQSLLILLLVVCQNLLSVQFRPMSEAEEMRQDRNTLNGTFKLEKNTIYSALDRRKRFAVPRSLPTNSEARFVASVQRISDNEHLCVANLITLKKLITSCSCVINIPGGSKENPMFHPELYKVIAGSIDLENLRFINTRFIYKLYRDPRCFVFKEYNTWTNNLGYIELRSPFHNSFFLGFVSYSISEPKYIHHLYKYFGNQDYDEGGSSFCATYGWGDKTSKANGTTEDTHSKTLQKARIQFLKSSDCLSKFWRSEELSDHFSFEFQDIICAVCTAEDFQWKDRGIPLICGGKLLGIGTVATNNANLIFFQKLQIYQILAFTSIETGDSNASESYNKSCLICHSIIIFIFIKPYIIIKFFFFN</sequence>
<evidence type="ECO:0000256" key="3">
    <source>
        <dbReference type="SAM" id="Phobius"/>
    </source>
</evidence>
<dbReference type="GeneID" id="106672075"/>
<dbReference type="InterPro" id="IPR043504">
    <property type="entry name" value="Peptidase_S1_PA_chymotrypsin"/>
</dbReference>
<dbReference type="GO" id="GO:0004252">
    <property type="term" value="F:serine-type endopeptidase activity"/>
    <property type="evidence" value="ECO:0007669"/>
    <property type="project" value="InterPro"/>
</dbReference>
<accession>A0A8I6SM35</accession>
<dbReference type="SUPFAM" id="SSF50494">
    <property type="entry name" value="Trypsin-like serine proteases"/>
    <property type="match status" value="1"/>
</dbReference>
<dbReference type="InterPro" id="IPR001254">
    <property type="entry name" value="Trypsin_dom"/>
</dbReference>
<dbReference type="RefSeq" id="XP_024084224.1">
    <property type="nucleotide sequence ID" value="XM_024228456.1"/>
</dbReference>
<dbReference type="PANTHER" id="PTHR24256">
    <property type="entry name" value="TRYPTASE-RELATED"/>
    <property type="match status" value="1"/>
</dbReference>
<dbReference type="OrthoDB" id="6647019at2759"/>
<protein>
    <recommendedName>
        <fullName evidence="5">Peptidase S1 domain-containing protein</fullName>
    </recommendedName>
</protein>